<dbReference type="PROSITE" id="PS01307">
    <property type="entry name" value="MOTA"/>
    <property type="match status" value="1"/>
</dbReference>
<dbReference type="InterPro" id="IPR000540">
    <property type="entry name" value="Flag_MotA_CS"/>
</dbReference>
<dbReference type="AlphaFoldDB" id="A0A6J4SM00"/>
<gene>
    <name evidence="1" type="ORF">AVDCRST_MAG45-1416</name>
</gene>
<accession>A0A6J4SM00</accession>
<name>A0A6J4SM00_9ACTN</name>
<proteinExistence type="predicted"/>
<protein>
    <submittedName>
        <fullName evidence="1">Uncharacterized protein</fullName>
    </submittedName>
</protein>
<reference evidence="1" key="1">
    <citation type="submission" date="2020-02" db="EMBL/GenBank/DDBJ databases">
        <authorList>
            <person name="Meier V. D."/>
        </authorList>
    </citation>
    <scope>NUCLEOTIDE SEQUENCE</scope>
    <source>
        <strain evidence="1">AVDCRST_MAG45</strain>
    </source>
</reference>
<organism evidence="1">
    <name type="scientific">uncultured Solirubrobacterales bacterium</name>
    <dbReference type="NCBI Taxonomy" id="768556"/>
    <lineage>
        <taxon>Bacteria</taxon>
        <taxon>Bacillati</taxon>
        <taxon>Actinomycetota</taxon>
        <taxon>Thermoleophilia</taxon>
        <taxon>Solirubrobacterales</taxon>
        <taxon>environmental samples</taxon>
    </lineage>
</organism>
<dbReference type="EMBL" id="CADCVU010000118">
    <property type="protein sequence ID" value="CAA9502741.1"/>
    <property type="molecule type" value="Genomic_DNA"/>
</dbReference>
<sequence length="165" mass="17482">MSLTDAAIKGAVAGLAGAAVMTAGEKLEQRFTRRPNSYVPGRTLANLLGLSRPDEDRLARNMTMHYAAGAMLGTLRGVMAAANLRGPLASLMHTPVRLSTDQILENLTGVGAPPWTWPRDELLIDVIHKGVYSFATGAITDATISPLPTSSAARAFPARRLKGFA</sequence>
<evidence type="ECO:0000313" key="1">
    <source>
        <dbReference type="EMBL" id="CAA9502741.1"/>
    </source>
</evidence>